<dbReference type="InterPro" id="IPR019727">
    <property type="entry name" value="ATP_synth_F0_fsu_mt_fun"/>
</dbReference>
<dbReference type="GeneID" id="28938940"/>
<reference evidence="3" key="1">
    <citation type="journal article" date="2016" name="Nat. Commun.">
        <title>Genome analysis of three Pneumocystis species reveals adaptation mechanisms to life exclusively in mammalian hosts.</title>
        <authorList>
            <person name="Ma L."/>
            <person name="Chen Z."/>
            <person name="Huang D.W."/>
            <person name="Kutty G."/>
            <person name="Ishihara M."/>
            <person name="Wang H."/>
            <person name="Abouelleil A."/>
            <person name="Bishop L."/>
            <person name="Davey E."/>
            <person name="Deng R."/>
            <person name="Deng X."/>
            <person name="Fan L."/>
            <person name="Fantoni G."/>
            <person name="Fitzgerald M."/>
            <person name="Gogineni E."/>
            <person name="Goldberg J.M."/>
            <person name="Handley G."/>
            <person name="Hu X."/>
            <person name="Huber C."/>
            <person name="Jiao X."/>
            <person name="Jones K."/>
            <person name="Levin J.Z."/>
            <person name="Liu Y."/>
            <person name="Macdonald P."/>
            <person name="Melnikov A."/>
            <person name="Raley C."/>
            <person name="Sassi M."/>
            <person name="Sherman B.T."/>
            <person name="Song X."/>
            <person name="Sykes S."/>
            <person name="Tran B."/>
            <person name="Walsh L."/>
            <person name="Xia Y."/>
            <person name="Yang J."/>
            <person name="Young S."/>
            <person name="Zeng Q."/>
            <person name="Zheng X."/>
            <person name="Stephens R."/>
            <person name="Nusbaum C."/>
            <person name="Birren B.W."/>
            <person name="Azadi P."/>
            <person name="Lempicki R.A."/>
            <person name="Cuomo C.A."/>
            <person name="Kovacs J.A."/>
        </authorList>
    </citation>
    <scope>NUCLEOTIDE SEQUENCE [LARGE SCALE GENOMIC DNA]</scope>
    <source>
        <strain evidence="3">RU7</strain>
    </source>
</reference>
<dbReference type="OrthoDB" id="5561579at2759"/>
<dbReference type="Proteomes" id="UP000053447">
    <property type="component" value="Unassembled WGS sequence"/>
</dbReference>
<comment type="caution">
    <text evidence="2">The sequence shown here is derived from an EMBL/GenBank/DDBJ whole genome shotgun (WGS) entry which is preliminary data.</text>
</comment>
<dbReference type="STRING" id="1408657.A0A0W4ZVD0"/>
<dbReference type="Pfam" id="PF10791">
    <property type="entry name" value="F1F0-ATPsyn_F"/>
    <property type="match status" value="1"/>
</dbReference>
<dbReference type="PANTHER" id="PTHR28161">
    <property type="entry name" value="ATP SYNTHASE SUBUNIT F, MITOCHONDRIAL"/>
    <property type="match status" value="1"/>
</dbReference>
<evidence type="ECO:0008006" key="4">
    <source>
        <dbReference type="Google" id="ProtNLM"/>
    </source>
</evidence>
<evidence type="ECO:0000256" key="1">
    <source>
        <dbReference type="SAM" id="Phobius"/>
    </source>
</evidence>
<gene>
    <name evidence="2" type="ORF">T551_00419</name>
</gene>
<keyword evidence="1" id="KW-1133">Transmembrane helix</keyword>
<organism evidence="2 3">
    <name type="scientific">Pneumocystis jirovecii (strain RU7)</name>
    <name type="common">Human pneumocystis pneumonia agent</name>
    <dbReference type="NCBI Taxonomy" id="1408657"/>
    <lineage>
        <taxon>Eukaryota</taxon>
        <taxon>Fungi</taxon>
        <taxon>Dikarya</taxon>
        <taxon>Ascomycota</taxon>
        <taxon>Taphrinomycotina</taxon>
        <taxon>Pneumocystomycetes</taxon>
        <taxon>Pneumocystaceae</taxon>
        <taxon>Pneumocystis</taxon>
    </lineage>
</organism>
<feature type="transmembrane region" description="Helical" evidence="1">
    <location>
        <begin position="42"/>
        <end position="64"/>
    </location>
</feature>
<keyword evidence="3" id="KW-1185">Reference proteome</keyword>
<dbReference type="PANTHER" id="PTHR28161:SF1">
    <property type="entry name" value="ATP SYNTHASE SUBUNIT F, MITOCHONDRIAL"/>
    <property type="match status" value="1"/>
</dbReference>
<sequence>MHRLIEFYARLPRGPRVAESPSHWLLRYKAKYFDGRGSGKPLLHYAGIMLLFGYLMSYYFHLLYMHSIYNIRMAYAVYTYSASYMYTHDIYGLYA</sequence>
<dbReference type="VEuPathDB" id="FungiDB:T551_00419"/>
<dbReference type="RefSeq" id="XP_018231021.1">
    <property type="nucleotide sequence ID" value="XM_018372685.1"/>
</dbReference>
<dbReference type="AlphaFoldDB" id="A0A0W4ZVD0"/>
<keyword evidence="1" id="KW-0812">Transmembrane</keyword>
<dbReference type="EMBL" id="LFWA01000002">
    <property type="protein sequence ID" value="KTW32329.1"/>
    <property type="molecule type" value="Genomic_DNA"/>
</dbReference>
<proteinExistence type="predicted"/>
<protein>
    <recommendedName>
        <fullName evidence="4">ATP synthase subunit f, mitochondrial</fullName>
    </recommendedName>
</protein>
<evidence type="ECO:0000313" key="3">
    <source>
        <dbReference type="Proteomes" id="UP000053447"/>
    </source>
</evidence>
<evidence type="ECO:0000313" key="2">
    <source>
        <dbReference type="EMBL" id="KTW32329.1"/>
    </source>
</evidence>
<name>A0A0W4ZVD0_PNEJ7</name>
<dbReference type="GO" id="GO:0046933">
    <property type="term" value="F:proton-transporting ATP synthase activity, rotational mechanism"/>
    <property type="evidence" value="ECO:0007669"/>
    <property type="project" value="TreeGrafter"/>
</dbReference>
<keyword evidence="1" id="KW-0472">Membrane</keyword>
<accession>A0A0W4ZVD0</accession>